<dbReference type="InParanoid" id="T1FL51"/>
<reference evidence="3" key="1">
    <citation type="submission" date="2012-12" db="EMBL/GenBank/DDBJ databases">
        <authorList>
            <person name="Hellsten U."/>
            <person name="Grimwood J."/>
            <person name="Chapman J.A."/>
            <person name="Shapiro H."/>
            <person name="Aerts A."/>
            <person name="Otillar R.P."/>
            <person name="Terry A.Y."/>
            <person name="Boore J.L."/>
            <person name="Simakov O."/>
            <person name="Marletaz F."/>
            <person name="Cho S.-J."/>
            <person name="Edsinger-Gonzales E."/>
            <person name="Havlak P."/>
            <person name="Kuo D.-H."/>
            <person name="Larsson T."/>
            <person name="Lv J."/>
            <person name="Arendt D."/>
            <person name="Savage R."/>
            <person name="Osoegawa K."/>
            <person name="de Jong P."/>
            <person name="Lindberg D.R."/>
            <person name="Seaver E.C."/>
            <person name="Weisblat D.A."/>
            <person name="Putnam N.H."/>
            <person name="Grigoriev I.V."/>
            <person name="Rokhsar D.S."/>
        </authorList>
    </citation>
    <scope>NUCLEOTIDE SEQUENCE</scope>
</reference>
<accession>T1FL51</accession>
<evidence type="ECO:0000313" key="3">
    <source>
        <dbReference type="Proteomes" id="UP000015101"/>
    </source>
</evidence>
<sequence>MLVVKKLNDGVSIRKIAEEFGCGKTQIANIRENIESVKRQWEAGVPSENKALKRQKTDFEEINFKLFEWFSEARSKNLPILILSLEERTVKRRGQFGHFPMVSSLEDFYCINDRTIVNPYLFLSQTNLNSNEQC</sequence>
<dbReference type="CTD" id="20209550"/>
<evidence type="ECO:0008006" key="4">
    <source>
        <dbReference type="Google" id="ProtNLM"/>
    </source>
</evidence>
<dbReference type="AlphaFoldDB" id="T1FL51"/>
<dbReference type="EMBL" id="AMQM01009931">
    <property type="status" value="NOT_ANNOTATED_CDS"/>
    <property type="molecule type" value="Genomic_DNA"/>
</dbReference>
<dbReference type="EnsemblMetazoa" id="HelroT184409">
    <property type="protein sequence ID" value="HelroP184409"/>
    <property type="gene ID" value="HelroG184409"/>
</dbReference>
<reference evidence="2" key="3">
    <citation type="submission" date="2015-06" db="UniProtKB">
        <authorList>
            <consortium name="EnsemblMetazoa"/>
        </authorList>
    </citation>
    <scope>IDENTIFICATION</scope>
</reference>
<dbReference type="OrthoDB" id="10060191at2759"/>
<dbReference type="KEGG" id="hro:HELRODRAFT_184409"/>
<gene>
    <name evidence="2" type="primary">20209550</name>
    <name evidence="1" type="ORF">HELRODRAFT_184409</name>
</gene>
<keyword evidence="3" id="KW-1185">Reference proteome</keyword>
<reference evidence="1 3" key="2">
    <citation type="journal article" date="2013" name="Nature">
        <title>Insights into bilaterian evolution from three spiralian genomes.</title>
        <authorList>
            <person name="Simakov O."/>
            <person name="Marletaz F."/>
            <person name="Cho S.J."/>
            <person name="Edsinger-Gonzales E."/>
            <person name="Havlak P."/>
            <person name="Hellsten U."/>
            <person name="Kuo D.H."/>
            <person name="Larsson T."/>
            <person name="Lv J."/>
            <person name="Arendt D."/>
            <person name="Savage R."/>
            <person name="Osoegawa K."/>
            <person name="de Jong P."/>
            <person name="Grimwood J."/>
            <person name="Chapman J.A."/>
            <person name="Shapiro H."/>
            <person name="Aerts A."/>
            <person name="Otillar R.P."/>
            <person name="Terry A.Y."/>
            <person name="Boore J.L."/>
            <person name="Grigoriev I.V."/>
            <person name="Lindberg D.R."/>
            <person name="Seaver E.C."/>
            <person name="Weisblat D.A."/>
            <person name="Putnam N.H."/>
            <person name="Rokhsar D.S."/>
        </authorList>
    </citation>
    <scope>NUCLEOTIDE SEQUENCE</scope>
</reference>
<dbReference type="GeneID" id="20209550"/>
<dbReference type="Proteomes" id="UP000015101">
    <property type="component" value="Unassembled WGS sequence"/>
</dbReference>
<dbReference type="EMBL" id="KB097188">
    <property type="protein sequence ID" value="ESN98205.1"/>
    <property type="molecule type" value="Genomic_DNA"/>
</dbReference>
<protein>
    <recommendedName>
        <fullName evidence="4">HTH psq-type domain-containing protein</fullName>
    </recommendedName>
</protein>
<proteinExistence type="predicted"/>
<dbReference type="Gene3D" id="1.10.10.60">
    <property type="entry name" value="Homeodomain-like"/>
    <property type="match status" value="1"/>
</dbReference>
<evidence type="ECO:0000313" key="2">
    <source>
        <dbReference type="EnsemblMetazoa" id="HelroP184409"/>
    </source>
</evidence>
<name>T1FL51_HELRO</name>
<dbReference type="RefSeq" id="XP_009023696.1">
    <property type="nucleotide sequence ID" value="XM_009025448.1"/>
</dbReference>
<organism evidence="2 3">
    <name type="scientific">Helobdella robusta</name>
    <name type="common">Californian leech</name>
    <dbReference type="NCBI Taxonomy" id="6412"/>
    <lineage>
        <taxon>Eukaryota</taxon>
        <taxon>Metazoa</taxon>
        <taxon>Spiralia</taxon>
        <taxon>Lophotrochozoa</taxon>
        <taxon>Annelida</taxon>
        <taxon>Clitellata</taxon>
        <taxon>Hirudinea</taxon>
        <taxon>Rhynchobdellida</taxon>
        <taxon>Glossiphoniidae</taxon>
        <taxon>Helobdella</taxon>
    </lineage>
</organism>
<evidence type="ECO:0000313" key="1">
    <source>
        <dbReference type="EMBL" id="ESN98205.1"/>
    </source>
</evidence>
<dbReference type="HOGENOM" id="CLU_1898510_0_0_1"/>